<evidence type="ECO:0000259" key="2">
    <source>
        <dbReference type="Pfam" id="PF04773"/>
    </source>
</evidence>
<reference evidence="3 4" key="1">
    <citation type="submission" date="2020-04" db="EMBL/GenBank/DDBJ databases">
        <title>Salinimonas sp. HHU 13199.</title>
        <authorList>
            <person name="Cui X."/>
            <person name="Zhang D."/>
        </authorList>
    </citation>
    <scope>NUCLEOTIDE SEQUENCE [LARGE SCALE GENOMIC DNA]</scope>
    <source>
        <strain evidence="3 4">HHU 13199</strain>
    </source>
</reference>
<dbReference type="Pfam" id="PF04773">
    <property type="entry name" value="FecR"/>
    <property type="match status" value="1"/>
</dbReference>
<feature type="transmembrane region" description="Helical" evidence="1">
    <location>
        <begin position="91"/>
        <end position="112"/>
    </location>
</feature>
<dbReference type="InterPro" id="IPR012373">
    <property type="entry name" value="Ferrdict_sens_TM"/>
</dbReference>
<protein>
    <recommendedName>
        <fullName evidence="2">FecR protein domain-containing protein</fullName>
    </recommendedName>
</protein>
<comment type="caution">
    <text evidence="3">The sequence shown here is derived from an EMBL/GenBank/DDBJ whole genome shotgun (WGS) entry which is preliminary data.</text>
</comment>
<dbReference type="EMBL" id="JABBXD010000002">
    <property type="protein sequence ID" value="MBD3585222.1"/>
    <property type="molecule type" value="Genomic_DNA"/>
</dbReference>
<gene>
    <name evidence="3" type="ORF">HHX48_05700</name>
</gene>
<organism evidence="3 4">
    <name type="scientific">Salinimonas profundi</name>
    <dbReference type="NCBI Taxonomy" id="2729140"/>
    <lineage>
        <taxon>Bacteria</taxon>
        <taxon>Pseudomonadati</taxon>
        <taxon>Pseudomonadota</taxon>
        <taxon>Gammaproteobacteria</taxon>
        <taxon>Alteromonadales</taxon>
        <taxon>Alteromonadaceae</taxon>
        <taxon>Alteromonas/Salinimonas group</taxon>
        <taxon>Salinimonas</taxon>
    </lineage>
</organism>
<dbReference type="Gene3D" id="3.55.50.30">
    <property type="match status" value="1"/>
</dbReference>
<dbReference type="PANTHER" id="PTHR30273:SF2">
    <property type="entry name" value="PROTEIN FECR"/>
    <property type="match status" value="1"/>
</dbReference>
<evidence type="ECO:0000313" key="3">
    <source>
        <dbReference type="EMBL" id="MBD3585222.1"/>
    </source>
</evidence>
<accession>A0ABR8LLK2</accession>
<keyword evidence="1" id="KW-0472">Membrane</keyword>
<dbReference type="PANTHER" id="PTHR30273">
    <property type="entry name" value="PERIPLASMIC SIGNAL SENSOR AND SIGMA FACTOR ACTIVATOR FECR-RELATED"/>
    <property type="match status" value="1"/>
</dbReference>
<evidence type="ECO:0000256" key="1">
    <source>
        <dbReference type="SAM" id="Phobius"/>
    </source>
</evidence>
<keyword evidence="1" id="KW-1133">Transmembrane helix</keyword>
<dbReference type="InterPro" id="IPR006860">
    <property type="entry name" value="FecR"/>
</dbReference>
<keyword evidence="4" id="KW-1185">Reference proteome</keyword>
<dbReference type="Proteomes" id="UP000624419">
    <property type="component" value="Unassembled WGS sequence"/>
</dbReference>
<dbReference type="RefSeq" id="WP_191023087.1">
    <property type="nucleotide sequence ID" value="NZ_JABBXD010000002.1"/>
</dbReference>
<name>A0ABR8LLK2_9ALTE</name>
<dbReference type="Gene3D" id="2.60.120.1440">
    <property type="match status" value="1"/>
</dbReference>
<evidence type="ECO:0000313" key="4">
    <source>
        <dbReference type="Proteomes" id="UP000624419"/>
    </source>
</evidence>
<feature type="domain" description="FecR protein" evidence="2">
    <location>
        <begin position="125"/>
        <end position="217"/>
    </location>
</feature>
<proteinExistence type="predicted"/>
<keyword evidence="1" id="KW-0812">Transmembrane</keyword>
<dbReference type="PIRSF" id="PIRSF018266">
    <property type="entry name" value="FecR"/>
    <property type="match status" value="1"/>
</dbReference>
<sequence>MNNISHFTSKDEIYEQASLWISRIDRGLSEDEKKALTQWLNASQGHRRILFELAGTWDDMSVLSELQSLNPAMSARPTKSVRRHLYRSRHAIAASFVVLGLCLTLFGITPWLTNDATRPAHAVQRVATAIGEQRDIKLADGTLVQLNTNSIIQADFSGNVRRVTLKQGEAHFTVAHDHYRPFIVQAANNTVTAIGTAFNMQLTDEDGFELVVTEGKVLVRDLLSTEQASDATALINPDIQHDKKLLVSGEKATVKGDISARLKLKPDVMQQDLAWQQGMIVFTGEPLDVALKEIGRYTPVTFKITDESLLDKRVAGYFKVGDISGLLAALKNSFNIVHKRGDGLVIELYQATTGEQGS</sequence>